<proteinExistence type="predicted"/>
<name>A0AAN9B6G5_9CAEN</name>
<keyword evidence="3" id="KW-1185">Reference proteome</keyword>
<feature type="compositionally biased region" description="Acidic residues" evidence="1">
    <location>
        <begin position="316"/>
        <end position="332"/>
    </location>
</feature>
<comment type="caution">
    <text evidence="2">The sequence shown here is derived from an EMBL/GenBank/DDBJ whole genome shotgun (WGS) entry which is preliminary data.</text>
</comment>
<feature type="compositionally biased region" description="Basic and acidic residues" evidence="1">
    <location>
        <begin position="1"/>
        <end position="31"/>
    </location>
</feature>
<reference evidence="2 3" key="1">
    <citation type="submission" date="2024-02" db="EMBL/GenBank/DDBJ databases">
        <title>Chromosome-scale genome assembly of the rough periwinkle Littorina saxatilis.</title>
        <authorList>
            <person name="De Jode A."/>
            <person name="Faria R."/>
            <person name="Formenti G."/>
            <person name="Sims Y."/>
            <person name="Smith T.P."/>
            <person name="Tracey A."/>
            <person name="Wood J.M.D."/>
            <person name="Zagrodzka Z.B."/>
            <person name="Johannesson K."/>
            <person name="Butlin R.K."/>
            <person name="Leder E.H."/>
        </authorList>
    </citation>
    <scope>NUCLEOTIDE SEQUENCE [LARGE SCALE GENOMIC DNA]</scope>
    <source>
        <strain evidence="2">Snail1</strain>
        <tissue evidence="2">Muscle</tissue>
    </source>
</reference>
<feature type="region of interest" description="Disordered" evidence="1">
    <location>
        <begin position="1"/>
        <end position="37"/>
    </location>
</feature>
<accession>A0AAN9B6G5</accession>
<evidence type="ECO:0000313" key="3">
    <source>
        <dbReference type="Proteomes" id="UP001374579"/>
    </source>
</evidence>
<dbReference type="AlphaFoldDB" id="A0AAN9B6G5"/>
<evidence type="ECO:0000313" key="2">
    <source>
        <dbReference type="EMBL" id="KAK7098305.1"/>
    </source>
</evidence>
<dbReference type="Proteomes" id="UP001374579">
    <property type="component" value="Unassembled WGS sequence"/>
</dbReference>
<protein>
    <submittedName>
        <fullName evidence="2">Uncharacterized protein</fullName>
    </submittedName>
</protein>
<gene>
    <name evidence="2" type="ORF">V1264_002635</name>
</gene>
<dbReference type="EMBL" id="JBAMIC010000012">
    <property type="protein sequence ID" value="KAK7098305.1"/>
    <property type="molecule type" value="Genomic_DNA"/>
</dbReference>
<evidence type="ECO:0000256" key="1">
    <source>
        <dbReference type="SAM" id="MobiDB-lite"/>
    </source>
</evidence>
<organism evidence="2 3">
    <name type="scientific">Littorina saxatilis</name>
    <dbReference type="NCBI Taxonomy" id="31220"/>
    <lineage>
        <taxon>Eukaryota</taxon>
        <taxon>Metazoa</taxon>
        <taxon>Spiralia</taxon>
        <taxon>Lophotrochozoa</taxon>
        <taxon>Mollusca</taxon>
        <taxon>Gastropoda</taxon>
        <taxon>Caenogastropoda</taxon>
        <taxon>Littorinimorpha</taxon>
        <taxon>Littorinoidea</taxon>
        <taxon>Littorinidae</taxon>
        <taxon>Littorina</taxon>
    </lineage>
</organism>
<sequence>MADNRSAGDHGGTAEDKGPPSSKQDLEKETTQESQLKVGLWGEGDEEVIEYPVLFPDCEKCKEYQGKNGDKLFFLFHQDDIVRPDGTIRKKSLHKFFKHINALMNVKGGIIFIHSQQCVPFRPFDIAVDDRINGMIADATLFHSNFDRLFLDYNHCIFRVKDTNSPNVSTFRFFTDLLINERLVDPTQGNMRKIVEDCASEAPYLGSFEAPYHHRAPKEFRAGEQVQMYQGFSTHLHHADLDLISQKDGKDMGAKALNYWWEDFDLPNYITAVCKLRVGGSLYLGMRPEDPIAAEREKEKQQQREREEGKEKGQEEQQEEGKEEESEDSDDESAAKIRCTSSSGSDSDSEPPRRSRRMSILTKFFADGLKLTTSDRETFEAELERRIKDDMMWYPSYPSDEGQVATATFHTLIGGETDMCVIEVKVKRFNGMAFYNKTGPEAFNAVKRDGKSVIERVPFKEYITRFDFNSFI</sequence>
<feature type="compositionally biased region" description="Basic and acidic residues" evidence="1">
    <location>
        <begin position="293"/>
        <end position="315"/>
    </location>
</feature>
<feature type="region of interest" description="Disordered" evidence="1">
    <location>
        <begin position="293"/>
        <end position="357"/>
    </location>
</feature>